<dbReference type="Proteomes" id="UP000799118">
    <property type="component" value="Unassembled WGS sequence"/>
</dbReference>
<dbReference type="EMBL" id="ML769909">
    <property type="protein sequence ID" value="KAE9386140.1"/>
    <property type="molecule type" value="Genomic_DNA"/>
</dbReference>
<evidence type="ECO:0000313" key="2">
    <source>
        <dbReference type="Proteomes" id="UP000799118"/>
    </source>
</evidence>
<feature type="non-terminal residue" evidence="1">
    <location>
        <position position="75"/>
    </location>
</feature>
<reference evidence="1" key="1">
    <citation type="journal article" date="2019" name="Environ. Microbiol.">
        <title>Fungal ecological strategies reflected in gene transcription - a case study of two litter decomposers.</title>
        <authorList>
            <person name="Barbi F."/>
            <person name="Kohler A."/>
            <person name="Barry K."/>
            <person name="Baskaran P."/>
            <person name="Daum C."/>
            <person name="Fauchery L."/>
            <person name="Ihrmark K."/>
            <person name="Kuo A."/>
            <person name="LaButti K."/>
            <person name="Lipzen A."/>
            <person name="Morin E."/>
            <person name="Grigoriev I.V."/>
            <person name="Henrissat B."/>
            <person name="Lindahl B."/>
            <person name="Martin F."/>
        </authorList>
    </citation>
    <scope>NUCLEOTIDE SEQUENCE</scope>
    <source>
        <strain evidence="1">JB14</strain>
    </source>
</reference>
<dbReference type="AlphaFoldDB" id="A0A6A4GLA0"/>
<organism evidence="1 2">
    <name type="scientific">Gymnopus androsaceus JB14</name>
    <dbReference type="NCBI Taxonomy" id="1447944"/>
    <lineage>
        <taxon>Eukaryota</taxon>
        <taxon>Fungi</taxon>
        <taxon>Dikarya</taxon>
        <taxon>Basidiomycota</taxon>
        <taxon>Agaricomycotina</taxon>
        <taxon>Agaricomycetes</taxon>
        <taxon>Agaricomycetidae</taxon>
        <taxon>Agaricales</taxon>
        <taxon>Marasmiineae</taxon>
        <taxon>Omphalotaceae</taxon>
        <taxon>Gymnopus</taxon>
    </lineage>
</organism>
<name>A0A6A4GLA0_9AGAR</name>
<keyword evidence="2" id="KW-1185">Reference proteome</keyword>
<sequence>MPNNPNSESERTDKHLAIEELGSLCICERCGAGRCGTERALGVEIPESLFTFIRITLSRRTRKCTFGFNFTGPLP</sequence>
<gene>
    <name evidence="1" type="ORF">BT96DRAFT_928421</name>
</gene>
<evidence type="ECO:0000313" key="1">
    <source>
        <dbReference type="EMBL" id="KAE9386140.1"/>
    </source>
</evidence>
<accession>A0A6A4GLA0</accession>
<protein>
    <submittedName>
        <fullName evidence="1">Uncharacterized protein</fullName>
    </submittedName>
</protein>
<proteinExistence type="predicted"/>